<sequence>MGQVLAVVTIAGVVVLKAVLDSIRASNITKNPTLLAIDKAEGPEDFVKKATQEVADKATVDKARAADAARQEAEERLRNGVQPVVLPTPEEVETAKAKVDYQEGIFHFAVAGIAGTGKSSLINAFRGLRNNERGAAGAGVVETTCKIGRYPDPNSDNPFVWYDIPGAGTLSQPDWLYFNNQGLFVFDCIIVLFDNRFTQTDAAILANCRRFQIPTYIVRSKADSHIRNVLNDMGYDPDEDDGTQYQPMYVRAREQFVTATRATVQRNLQDANLPDQKVYIVSSRSLLTITKGRKLSPEIIDEFDLMEDLLEEARSRRCRSVGTA</sequence>
<dbReference type="InterPro" id="IPR051515">
    <property type="entry name" value="IRG"/>
</dbReference>
<feature type="domain" description="IRG-type G" evidence="6">
    <location>
        <begin position="104"/>
        <end position="302"/>
    </location>
</feature>
<dbReference type="PANTHER" id="PTHR32341:SF10">
    <property type="entry name" value="INTERFERON-INDUCIBLE GTPASE 5"/>
    <property type="match status" value="1"/>
</dbReference>
<evidence type="ECO:0000256" key="5">
    <source>
        <dbReference type="SAM" id="SignalP"/>
    </source>
</evidence>
<keyword evidence="2" id="KW-0547">Nucleotide-binding</keyword>
<dbReference type="InterPro" id="IPR027417">
    <property type="entry name" value="P-loop_NTPase"/>
</dbReference>
<evidence type="ECO:0000256" key="4">
    <source>
        <dbReference type="ARBA" id="ARBA00023134"/>
    </source>
</evidence>
<organism evidence="7 8">
    <name type="scientific">Pisolithus microcarpus 441</name>
    <dbReference type="NCBI Taxonomy" id="765257"/>
    <lineage>
        <taxon>Eukaryota</taxon>
        <taxon>Fungi</taxon>
        <taxon>Dikarya</taxon>
        <taxon>Basidiomycota</taxon>
        <taxon>Agaricomycotina</taxon>
        <taxon>Agaricomycetes</taxon>
        <taxon>Agaricomycetidae</taxon>
        <taxon>Boletales</taxon>
        <taxon>Sclerodermatineae</taxon>
        <taxon>Pisolithaceae</taxon>
        <taxon>Pisolithus</taxon>
    </lineage>
</organism>
<reference evidence="8" key="2">
    <citation type="submission" date="2015-01" db="EMBL/GenBank/DDBJ databases">
        <title>Evolutionary Origins and Diversification of the Mycorrhizal Mutualists.</title>
        <authorList>
            <consortium name="DOE Joint Genome Institute"/>
            <consortium name="Mycorrhizal Genomics Consortium"/>
            <person name="Kohler A."/>
            <person name="Kuo A."/>
            <person name="Nagy L.G."/>
            <person name="Floudas D."/>
            <person name="Copeland A."/>
            <person name="Barry K.W."/>
            <person name="Cichocki N."/>
            <person name="Veneault-Fourrey C."/>
            <person name="LaButti K."/>
            <person name="Lindquist E.A."/>
            <person name="Lipzen A."/>
            <person name="Lundell T."/>
            <person name="Morin E."/>
            <person name="Murat C."/>
            <person name="Riley R."/>
            <person name="Ohm R."/>
            <person name="Sun H."/>
            <person name="Tunlid A."/>
            <person name="Henrissat B."/>
            <person name="Grigoriev I.V."/>
            <person name="Hibbett D.S."/>
            <person name="Martin F."/>
        </authorList>
    </citation>
    <scope>NUCLEOTIDE SEQUENCE [LARGE SCALE GENOMIC DNA]</scope>
    <source>
        <strain evidence="8">441</strain>
    </source>
</reference>
<evidence type="ECO:0000313" key="7">
    <source>
        <dbReference type="EMBL" id="KIK12306.1"/>
    </source>
</evidence>
<evidence type="ECO:0000313" key="8">
    <source>
        <dbReference type="Proteomes" id="UP000054018"/>
    </source>
</evidence>
<protein>
    <recommendedName>
        <fullName evidence="6">IRG-type G domain-containing protein</fullName>
    </recommendedName>
</protein>
<proteinExistence type="inferred from homology"/>
<keyword evidence="8" id="KW-1185">Reference proteome</keyword>
<evidence type="ECO:0000256" key="3">
    <source>
        <dbReference type="ARBA" id="ARBA00022801"/>
    </source>
</evidence>
<keyword evidence="5" id="KW-0732">Signal</keyword>
<keyword evidence="4" id="KW-0342">GTP-binding</keyword>
<dbReference type="Gene3D" id="3.40.50.300">
    <property type="entry name" value="P-loop containing nucleotide triphosphate hydrolases"/>
    <property type="match status" value="1"/>
</dbReference>
<evidence type="ECO:0000256" key="1">
    <source>
        <dbReference type="ARBA" id="ARBA00005429"/>
    </source>
</evidence>
<gene>
    <name evidence="7" type="ORF">PISMIDRAFT_689596</name>
</gene>
<dbReference type="STRING" id="765257.A0A0C9Y5M1"/>
<dbReference type="GO" id="GO:0016787">
    <property type="term" value="F:hydrolase activity"/>
    <property type="evidence" value="ECO:0007669"/>
    <property type="project" value="UniProtKB-KW"/>
</dbReference>
<dbReference type="OrthoDB" id="422720at2759"/>
<dbReference type="GO" id="GO:0005525">
    <property type="term" value="F:GTP binding"/>
    <property type="evidence" value="ECO:0007669"/>
    <property type="project" value="UniProtKB-KW"/>
</dbReference>
<dbReference type="PROSITE" id="PS51716">
    <property type="entry name" value="G_IRG"/>
    <property type="match status" value="1"/>
</dbReference>
<reference evidence="7 8" key="1">
    <citation type="submission" date="2014-04" db="EMBL/GenBank/DDBJ databases">
        <authorList>
            <consortium name="DOE Joint Genome Institute"/>
            <person name="Kuo A."/>
            <person name="Kohler A."/>
            <person name="Costa M.D."/>
            <person name="Nagy L.G."/>
            <person name="Floudas D."/>
            <person name="Copeland A."/>
            <person name="Barry K.W."/>
            <person name="Cichocki N."/>
            <person name="Veneault-Fourrey C."/>
            <person name="LaButti K."/>
            <person name="Lindquist E.A."/>
            <person name="Lipzen A."/>
            <person name="Lundell T."/>
            <person name="Morin E."/>
            <person name="Murat C."/>
            <person name="Sun H."/>
            <person name="Tunlid A."/>
            <person name="Henrissat B."/>
            <person name="Grigoriev I.V."/>
            <person name="Hibbett D.S."/>
            <person name="Martin F."/>
            <person name="Nordberg H.P."/>
            <person name="Cantor M.N."/>
            <person name="Hua S.X."/>
        </authorList>
    </citation>
    <scope>NUCLEOTIDE SEQUENCE [LARGE SCALE GENOMIC DNA]</scope>
    <source>
        <strain evidence="7 8">441</strain>
    </source>
</reference>
<feature type="signal peptide" evidence="5">
    <location>
        <begin position="1"/>
        <end position="25"/>
    </location>
</feature>
<dbReference type="InterPro" id="IPR030385">
    <property type="entry name" value="G_IRG_dom"/>
</dbReference>
<dbReference type="AlphaFoldDB" id="A0A0C9Y5M1"/>
<accession>A0A0C9Y5M1</accession>
<dbReference type="SUPFAM" id="SSF52540">
    <property type="entry name" value="P-loop containing nucleoside triphosphate hydrolases"/>
    <property type="match status" value="1"/>
</dbReference>
<keyword evidence="3" id="KW-0378">Hydrolase</keyword>
<dbReference type="InterPro" id="IPR007743">
    <property type="entry name" value="Immunity-related_GTPase-like"/>
</dbReference>
<dbReference type="GO" id="GO:0016020">
    <property type="term" value="C:membrane"/>
    <property type="evidence" value="ECO:0007669"/>
    <property type="project" value="InterPro"/>
</dbReference>
<evidence type="ECO:0000259" key="6">
    <source>
        <dbReference type="PROSITE" id="PS51716"/>
    </source>
</evidence>
<feature type="chain" id="PRO_5002223137" description="IRG-type G domain-containing protein" evidence="5">
    <location>
        <begin position="26"/>
        <end position="324"/>
    </location>
</feature>
<dbReference type="EMBL" id="KN834096">
    <property type="protein sequence ID" value="KIK12306.1"/>
    <property type="molecule type" value="Genomic_DNA"/>
</dbReference>
<comment type="similarity">
    <text evidence="1">Belongs to the TRAFAC class dynamin-like GTPase superfamily. IRG family.</text>
</comment>
<evidence type="ECO:0000256" key="2">
    <source>
        <dbReference type="ARBA" id="ARBA00022741"/>
    </source>
</evidence>
<dbReference type="PANTHER" id="PTHR32341">
    <property type="entry name" value="INTERFERON-INDUCIBLE GTPASE"/>
    <property type="match status" value="1"/>
</dbReference>
<dbReference type="Proteomes" id="UP000054018">
    <property type="component" value="Unassembled WGS sequence"/>
</dbReference>
<dbReference type="Pfam" id="PF05049">
    <property type="entry name" value="IIGP"/>
    <property type="match status" value="1"/>
</dbReference>
<name>A0A0C9Y5M1_9AGAM</name>
<dbReference type="HOGENOM" id="CLU_034479_0_0_1"/>